<dbReference type="AlphaFoldDB" id="A0A026WHW8"/>
<gene>
    <name evidence="1" type="ORF">X777_05196</name>
</gene>
<protein>
    <submittedName>
        <fullName evidence="1">Uncharacterized protein</fullName>
    </submittedName>
</protein>
<dbReference type="Proteomes" id="UP000053097">
    <property type="component" value="Unassembled WGS sequence"/>
</dbReference>
<dbReference type="EMBL" id="KK107214">
    <property type="protein sequence ID" value="EZA55261.1"/>
    <property type="molecule type" value="Genomic_DNA"/>
</dbReference>
<sequence>MLFRSAEAIASAFSPESRSFAFTRTTDVPAGSFSDGLVFGQVSHPLTVHHRHQRCSSTASISPPPPPLPPSLPVALTRTLAICIDAGHHCYKCCPFFHPALPPLPTIAIQPSWIEASLLPRNASSLLQTGFF</sequence>
<accession>A0A026WHW8</accession>
<name>A0A026WHW8_OOCBI</name>
<evidence type="ECO:0000313" key="2">
    <source>
        <dbReference type="Proteomes" id="UP000053097"/>
    </source>
</evidence>
<reference evidence="1 2" key="1">
    <citation type="journal article" date="2014" name="Curr. Biol.">
        <title>The genome of the clonal raider ant Cerapachys biroi.</title>
        <authorList>
            <person name="Oxley P.R."/>
            <person name="Ji L."/>
            <person name="Fetter-Pruneda I."/>
            <person name="McKenzie S.K."/>
            <person name="Li C."/>
            <person name="Hu H."/>
            <person name="Zhang G."/>
            <person name="Kronauer D.J."/>
        </authorList>
    </citation>
    <scope>NUCLEOTIDE SEQUENCE [LARGE SCALE GENOMIC DNA]</scope>
</reference>
<proteinExistence type="predicted"/>
<organism evidence="1 2">
    <name type="scientific">Ooceraea biroi</name>
    <name type="common">Clonal raider ant</name>
    <name type="synonym">Cerapachys biroi</name>
    <dbReference type="NCBI Taxonomy" id="2015173"/>
    <lineage>
        <taxon>Eukaryota</taxon>
        <taxon>Metazoa</taxon>
        <taxon>Ecdysozoa</taxon>
        <taxon>Arthropoda</taxon>
        <taxon>Hexapoda</taxon>
        <taxon>Insecta</taxon>
        <taxon>Pterygota</taxon>
        <taxon>Neoptera</taxon>
        <taxon>Endopterygota</taxon>
        <taxon>Hymenoptera</taxon>
        <taxon>Apocrita</taxon>
        <taxon>Aculeata</taxon>
        <taxon>Formicoidea</taxon>
        <taxon>Formicidae</taxon>
        <taxon>Dorylinae</taxon>
        <taxon>Ooceraea</taxon>
    </lineage>
</organism>
<keyword evidence="2" id="KW-1185">Reference proteome</keyword>
<evidence type="ECO:0000313" key="1">
    <source>
        <dbReference type="EMBL" id="EZA55261.1"/>
    </source>
</evidence>